<organism evidence="3 4">
    <name type="scientific">Tetzosporium hominis</name>
    <dbReference type="NCBI Taxonomy" id="2020506"/>
    <lineage>
        <taxon>Bacteria</taxon>
        <taxon>Bacillati</taxon>
        <taxon>Bacillota</taxon>
        <taxon>Bacilli</taxon>
        <taxon>Bacillales</taxon>
        <taxon>Caryophanaceae</taxon>
        <taxon>Tetzosporium</taxon>
    </lineage>
</organism>
<dbReference type="Gene3D" id="3.90.226.10">
    <property type="entry name" value="2-enoyl-CoA Hydratase, Chain A, domain 1"/>
    <property type="match status" value="1"/>
</dbReference>
<dbReference type="GO" id="GO:0003824">
    <property type="term" value="F:catalytic activity"/>
    <property type="evidence" value="ECO:0007669"/>
    <property type="project" value="UniProtKB-ARBA"/>
</dbReference>
<dbReference type="EMBL" id="NOKQ01000134">
    <property type="protein sequence ID" value="OZS79036.1"/>
    <property type="molecule type" value="Genomic_DNA"/>
</dbReference>
<sequence>MTYQTLQLDRQGNVLTISLNRPEALNSMNGTMIEELTECFTALHKDQEAQIVVLRGEGRAFSAGGDIKAMLANDGSFEIEDVMRKLEKLAHAYYTLPKLTIAAVHGAAAGLGFSLVLASDFILAEKSAKLAMNFIGIALVPDGGGHFFLKERVGVPKAKQMIWEGKMMTGEESHEAALVDHLTEDGGLQAGVEMLVAKLKQAPLDAMLETKSILHETRAQELQAVLRAEAVSQTKMRSASNHLEGIDAFVSKRKPQFNQ</sequence>
<feature type="transmembrane region" description="Helical" evidence="2">
    <location>
        <begin position="93"/>
        <end position="118"/>
    </location>
</feature>
<evidence type="ECO:0000256" key="1">
    <source>
        <dbReference type="ARBA" id="ARBA00005254"/>
    </source>
</evidence>
<dbReference type="RefSeq" id="WP_094941415.1">
    <property type="nucleotide sequence ID" value="NZ_NOKQ01000134.1"/>
</dbReference>
<comment type="caution">
    <text evidence="3">The sequence shown here is derived from an EMBL/GenBank/DDBJ whole genome shotgun (WGS) entry which is preliminary data.</text>
</comment>
<comment type="similarity">
    <text evidence="1">Belongs to the enoyl-CoA hydratase/isomerase family.</text>
</comment>
<name>A0A264W618_9BACL</name>
<dbReference type="InterPro" id="IPR014748">
    <property type="entry name" value="Enoyl-CoA_hydra_C"/>
</dbReference>
<keyword evidence="2" id="KW-0812">Transmembrane</keyword>
<protein>
    <submittedName>
        <fullName evidence="3">Enoyl-CoA hydratase</fullName>
    </submittedName>
</protein>
<dbReference type="PANTHER" id="PTHR43459:SF1">
    <property type="entry name" value="EG:BACN32G11.4 PROTEIN"/>
    <property type="match status" value="1"/>
</dbReference>
<reference evidence="3 4" key="1">
    <citation type="submission" date="2017-07" db="EMBL/GenBank/DDBJ databases">
        <title>Tetzosporium hominis gen.nov. sp.nov.</title>
        <authorList>
            <person name="Tetz G."/>
            <person name="Tetz V."/>
        </authorList>
    </citation>
    <scope>NUCLEOTIDE SEQUENCE [LARGE SCALE GENOMIC DNA]</scope>
    <source>
        <strain evidence="3 4">VT-49</strain>
    </source>
</reference>
<dbReference type="Gene3D" id="1.10.12.10">
    <property type="entry name" value="Lyase 2-enoyl-coa Hydratase, Chain A, domain 2"/>
    <property type="match status" value="1"/>
</dbReference>
<keyword evidence="2" id="KW-1133">Transmembrane helix</keyword>
<dbReference type="PANTHER" id="PTHR43459">
    <property type="entry name" value="ENOYL-COA HYDRATASE"/>
    <property type="match status" value="1"/>
</dbReference>
<dbReference type="SUPFAM" id="SSF52096">
    <property type="entry name" value="ClpP/crotonase"/>
    <property type="match status" value="1"/>
</dbReference>
<dbReference type="Proteomes" id="UP000217065">
    <property type="component" value="Unassembled WGS sequence"/>
</dbReference>
<accession>A0A264W618</accession>
<keyword evidence="2" id="KW-0472">Membrane</keyword>
<proteinExistence type="inferred from homology"/>
<dbReference type="CDD" id="cd06558">
    <property type="entry name" value="crotonase-like"/>
    <property type="match status" value="1"/>
</dbReference>
<dbReference type="InterPro" id="IPR001753">
    <property type="entry name" value="Enoyl-CoA_hydra/iso"/>
</dbReference>
<dbReference type="OrthoDB" id="9775794at2"/>
<gene>
    <name evidence="3" type="ORF">CF394_01040</name>
</gene>
<dbReference type="NCBIfam" id="NF005804">
    <property type="entry name" value="PRK07659.1"/>
    <property type="match status" value="1"/>
</dbReference>
<dbReference type="Pfam" id="PF00378">
    <property type="entry name" value="ECH_1"/>
    <property type="match status" value="1"/>
</dbReference>
<evidence type="ECO:0000313" key="3">
    <source>
        <dbReference type="EMBL" id="OZS79036.1"/>
    </source>
</evidence>
<evidence type="ECO:0000256" key="2">
    <source>
        <dbReference type="SAM" id="Phobius"/>
    </source>
</evidence>
<dbReference type="AlphaFoldDB" id="A0A264W618"/>
<dbReference type="InterPro" id="IPR029045">
    <property type="entry name" value="ClpP/crotonase-like_dom_sf"/>
</dbReference>
<keyword evidence="4" id="KW-1185">Reference proteome</keyword>
<evidence type="ECO:0000313" key="4">
    <source>
        <dbReference type="Proteomes" id="UP000217065"/>
    </source>
</evidence>